<accession>A0ABR3MTW6</accession>
<dbReference type="Pfam" id="PF15578">
    <property type="entry name" value="DUF4662"/>
    <property type="match status" value="1"/>
</dbReference>
<reference evidence="2 3" key="1">
    <citation type="submission" date="2023-09" db="EMBL/GenBank/DDBJ databases">
        <authorList>
            <person name="Wang M."/>
        </authorList>
    </citation>
    <scope>NUCLEOTIDE SEQUENCE [LARGE SCALE GENOMIC DNA]</scope>
    <source>
        <strain evidence="2">GT-2023</strain>
        <tissue evidence="2">Liver</tissue>
    </source>
</reference>
<proteinExistence type="predicted"/>
<organism evidence="2 3">
    <name type="scientific">Cirrhinus molitorella</name>
    <name type="common">mud carp</name>
    <dbReference type="NCBI Taxonomy" id="172907"/>
    <lineage>
        <taxon>Eukaryota</taxon>
        <taxon>Metazoa</taxon>
        <taxon>Chordata</taxon>
        <taxon>Craniata</taxon>
        <taxon>Vertebrata</taxon>
        <taxon>Euteleostomi</taxon>
        <taxon>Actinopterygii</taxon>
        <taxon>Neopterygii</taxon>
        <taxon>Teleostei</taxon>
        <taxon>Ostariophysi</taxon>
        <taxon>Cypriniformes</taxon>
        <taxon>Cyprinidae</taxon>
        <taxon>Labeoninae</taxon>
        <taxon>Labeonini</taxon>
        <taxon>Cirrhinus</taxon>
    </lineage>
</organism>
<comment type="caution">
    <text evidence="2">The sequence shown here is derived from an EMBL/GenBank/DDBJ whole genome shotgun (WGS) entry which is preliminary data.</text>
</comment>
<evidence type="ECO:0000313" key="3">
    <source>
        <dbReference type="Proteomes" id="UP001558613"/>
    </source>
</evidence>
<keyword evidence="3" id="KW-1185">Reference proteome</keyword>
<name>A0ABR3MTW6_9TELE</name>
<gene>
    <name evidence="2" type="ORF">QQF64_033427</name>
</gene>
<evidence type="ECO:0000256" key="1">
    <source>
        <dbReference type="SAM" id="MobiDB-lite"/>
    </source>
</evidence>
<evidence type="ECO:0000313" key="2">
    <source>
        <dbReference type="EMBL" id="KAL1268064.1"/>
    </source>
</evidence>
<dbReference type="EMBL" id="JAYMGO010000009">
    <property type="protein sequence ID" value="KAL1268064.1"/>
    <property type="molecule type" value="Genomic_DNA"/>
</dbReference>
<feature type="region of interest" description="Disordered" evidence="1">
    <location>
        <begin position="130"/>
        <end position="149"/>
    </location>
</feature>
<protein>
    <submittedName>
        <fullName evidence="2">Uncharacterized protein</fullName>
    </submittedName>
</protein>
<sequence length="149" mass="17268">MEQRRPRRRRALPTHLRGFLVEGVSSIQEASASVSSEDECPVPLYQQEEPVSIHGCSVQGYQDIYRSVEPMIKTRCGRQRPYSLELGLKMKQRLWEKLNCPSLLETEQPDGRILITESFTTSRSFAPRIHVDVSEEPLPEEPRRKKPRH</sequence>
<dbReference type="InterPro" id="IPR028970">
    <property type="entry name" value="DUF4662"/>
</dbReference>
<dbReference type="Proteomes" id="UP001558613">
    <property type="component" value="Unassembled WGS sequence"/>
</dbReference>